<dbReference type="AlphaFoldDB" id="A0A1H0V3H5"/>
<keyword evidence="6 11" id="KW-0547">Nucleotide-binding</keyword>
<reference evidence="14 15" key="1">
    <citation type="submission" date="2016-10" db="EMBL/GenBank/DDBJ databases">
        <authorList>
            <person name="de Groot N.N."/>
        </authorList>
    </citation>
    <scope>NUCLEOTIDE SEQUENCE [LARGE SCALE GENOMIC DNA]</scope>
    <source>
        <strain evidence="14 15">DSM 12130</strain>
    </source>
</reference>
<evidence type="ECO:0000256" key="2">
    <source>
        <dbReference type="ARBA" id="ARBA00008226"/>
    </source>
</evidence>
<dbReference type="SUPFAM" id="SSF52954">
    <property type="entry name" value="Class II aaRS ABD-related"/>
    <property type="match status" value="1"/>
</dbReference>
<dbReference type="PROSITE" id="PS50862">
    <property type="entry name" value="AA_TRNA_LIGASE_II"/>
    <property type="match status" value="1"/>
</dbReference>
<dbReference type="GO" id="GO:0005524">
    <property type="term" value="F:ATP binding"/>
    <property type="evidence" value="ECO:0007669"/>
    <property type="project" value="UniProtKB-UniRule"/>
</dbReference>
<dbReference type="PANTHER" id="PTHR43707:SF1">
    <property type="entry name" value="HISTIDINE--TRNA LIGASE, MITOCHONDRIAL-RELATED"/>
    <property type="match status" value="1"/>
</dbReference>
<keyword evidence="9 11" id="KW-0030">Aminoacyl-tRNA synthetase</keyword>
<evidence type="ECO:0000313" key="15">
    <source>
        <dbReference type="Proteomes" id="UP000199073"/>
    </source>
</evidence>
<evidence type="ECO:0000256" key="5">
    <source>
        <dbReference type="ARBA" id="ARBA00022598"/>
    </source>
</evidence>
<dbReference type="EMBL" id="FNJI01000040">
    <property type="protein sequence ID" value="SDP72911.1"/>
    <property type="molecule type" value="Genomic_DNA"/>
</dbReference>
<dbReference type="GO" id="GO:0006427">
    <property type="term" value="P:histidyl-tRNA aminoacylation"/>
    <property type="evidence" value="ECO:0007669"/>
    <property type="project" value="UniProtKB-UniRule"/>
</dbReference>
<dbReference type="InterPro" id="IPR033656">
    <property type="entry name" value="HisRS_anticodon"/>
</dbReference>
<dbReference type="Proteomes" id="UP000199073">
    <property type="component" value="Unassembled WGS sequence"/>
</dbReference>
<sequence>MKIKALKGFKDIVPDEIELWNFIDKTARSVFERFNFSEIRMPILEATELFARSIGETTDIVEKEMYTFPDKKITMRPEATASMLRAYIENGLYAKKPVQRLFTIGPMFRHERPQKGRLRQFHQLDVEVLGSENSLVDAELMAMGALFFNELGIDVSLELNSLGCPECRPGYRKILIDYITTRLDNLCSDCKRRAHTNPLRVLDCKVPGCREQIKSAPSVQDHLCQGCRTHFDNVQKGLEMLNIEYSLNKFMVRGLDYYCKTTFEFITGDLGAQSAVAAGGRYDGLIEELGGPKNSPGIGFAMGVERIVLLLQQQKSVLESAEIDLYIAGIGEPGALSGYRLAHQLRKEGWSVAMDHEGKSLKSQMKQADKANARYTLIIGESELEKGKGLLRDMKNRDAEQVDVELSATAIVNRLQQ</sequence>
<dbReference type="EC" id="6.1.1.21" evidence="11"/>
<keyword evidence="4 11" id="KW-0963">Cytoplasm</keyword>
<keyword evidence="15" id="KW-1185">Reference proteome</keyword>
<dbReference type="InterPro" id="IPR045864">
    <property type="entry name" value="aa-tRNA-synth_II/BPL/LPL"/>
</dbReference>
<evidence type="ECO:0000313" key="14">
    <source>
        <dbReference type="EMBL" id="SDP72911.1"/>
    </source>
</evidence>
<feature type="binding site" evidence="12">
    <location>
        <position position="109"/>
    </location>
    <ligand>
        <name>L-histidine</name>
        <dbReference type="ChEBI" id="CHEBI:57595"/>
    </ligand>
</feature>
<dbReference type="InterPro" id="IPR006195">
    <property type="entry name" value="aa-tRNA-synth_II"/>
</dbReference>
<feature type="binding site" evidence="12">
    <location>
        <begin position="78"/>
        <end position="80"/>
    </location>
    <ligand>
        <name>L-histidine</name>
        <dbReference type="ChEBI" id="CHEBI:57595"/>
    </ligand>
</feature>
<evidence type="ECO:0000256" key="1">
    <source>
        <dbReference type="ARBA" id="ARBA00004496"/>
    </source>
</evidence>
<feature type="domain" description="Aminoacyl-transfer RNA synthetases class-II family profile" evidence="13">
    <location>
        <begin position="1"/>
        <end position="333"/>
    </location>
</feature>
<comment type="catalytic activity">
    <reaction evidence="10 11">
        <text>tRNA(His) + L-histidine + ATP = L-histidyl-tRNA(His) + AMP + diphosphate + H(+)</text>
        <dbReference type="Rhea" id="RHEA:17313"/>
        <dbReference type="Rhea" id="RHEA-COMP:9665"/>
        <dbReference type="Rhea" id="RHEA-COMP:9689"/>
        <dbReference type="ChEBI" id="CHEBI:15378"/>
        <dbReference type="ChEBI" id="CHEBI:30616"/>
        <dbReference type="ChEBI" id="CHEBI:33019"/>
        <dbReference type="ChEBI" id="CHEBI:57595"/>
        <dbReference type="ChEBI" id="CHEBI:78442"/>
        <dbReference type="ChEBI" id="CHEBI:78527"/>
        <dbReference type="ChEBI" id="CHEBI:456215"/>
        <dbReference type="EC" id="6.1.1.21"/>
    </reaction>
</comment>
<dbReference type="Gene3D" id="3.30.930.10">
    <property type="entry name" value="Bira Bifunctional Protein, Domain 2"/>
    <property type="match status" value="1"/>
</dbReference>
<dbReference type="InterPro" id="IPR004516">
    <property type="entry name" value="HisRS/HisZ"/>
</dbReference>
<comment type="subcellular location">
    <subcellularLocation>
        <location evidence="1 11">Cytoplasm</location>
    </subcellularLocation>
</comment>
<evidence type="ECO:0000256" key="4">
    <source>
        <dbReference type="ARBA" id="ARBA00022490"/>
    </source>
</evidence>
<dbReference type="SUPFAM" id="SSF55681">
    <property type="entry name" value="Class II aaRS and biotin synthetases"/>
    <property type="match status" value="1"/>
</dbReference>
<feature type="binding site" evidence="12">
    <location>
        <position position="253"/>
    </location>
    <ligand>
        <name>L-histidine</name>
        <dbReference type="ChEBI" id="CHEBI:57595"/>
    </ligand>
</feature>
<evidence type="ECO:0000256" key="9">
    <source>
        <dbReference type="ARBA" id="ARBA00023146"/>
    </source>
</evidence>
<organism evidence="14 15">
    <name type="scientific">Desulforhopalus singaporensis</name>
    <dbReference type="NCBI Taxonomy" id="91360"/>
    <lineage>
        <taxon>Bacteria</taxon>
        <taxon>Pseudomonadati</taxon>
        <taxon>Thermodesulfobacteriota</taxon>
        <taxon>Desulfobulbia</taxon>
        <taxon>Desulfobulbales</taxon>
        <taxon>Desulfocapsaceae</taxon>
        <taxon>Desulforhopalus</taxon>
    </lineage>
</organism>
<evidence type="ECO:0000256" key="12">
    <source>
        <dbReference type="PIRSR" id="PIRSR001549-1"/>
    </source>
</evidence>
<dbReference type="FunFam" id="3.30.930.10:FF:000005">
    <property type="entry name" value="Histidine--tRNA ligase"/>
    <property type="match status" value="1"/>
</dbReference>
<protein>
    <recommendedName>
        <fullName evidence="11">Histidine--tRNA ligase</fullName>
        <ecNumber evidence="11">6.1.1.21</ecNumber>
    </recommendedName>
    <alternativeName>
        <fullName evidence="11">Histidyl-tRNA synthetase</fullName>
        <shortName evidence="11">HisRS</shortName>
    </alternativeName>
</protein>
<name>A0A1H0V3H5_9BACT</name>
<evidence type="ECO:0000256" key="8">
    <source>
        <dbReference type="ARBA" id="ARBA00022917"/>
    </source>
</evidence>
<dbReference type="GO" id="GO:0005737">
    <property type="term" value="C:cytoplasm"/>
    <property type="evidence" value="ECO:0007669"/>
    <property type="project" value="UniProtKB-SubCell"/>
</dbReference>
<dbReference type="InterPro" id="IPR015807">
    <property type="entry name" value="His-tRNA-ligase"/>
</dbReference>
<evidence type="ECO:0000256" key="11">
    <source>
        <dbReference type="HAMAP-Rule" id="MF_00127"/>
    </source>
</evidence>
<evidence type="ECO:0000256" key="7">
    <source>
        <dbReference type="ARBA" id="ARBA00022840"/>
    </source>
</evidence>
<dbReference type="InterPro" id="IPR004154">
    <property type="entry name" value="Anticodon-bd"/>
</dbReference>
<evidence type="ECO:0000259" key="13">
    <source>
        <dbReference type="PROSITE" id="PS50862"/>
    </source>
</evidence>
<dbReference type="Pfam" id="PF13393">
    <property type="entry name" value="tRNA-synt_His"/>
    <property type="match status" value="1"/>
</dbReference>
<dbReference type="InterPro" id="IPR041715">
    <property type="entry name" value="HisRS-like_core"/>
</dbReference>
<dbReference type="OrthoDB" id="9800814at2"/>
<dbReference type="PANTHER" id="PTHR43707">
    <property type="entry name" value="HISTIDYL-TRNA SYNTHETASE"/>
    <property type="match status" value="1"/>
</dbReference>
<dbReference type="RefSeq" id="WP_092225778.1">
    <property type="nucleotide sequence ID" value="NZ_FNJI01000040.1"/>
</dbReference>
<dbReference type="HAMAP" id="MF_00127">
    <property type="entry name" value="His_tRNA_synth"/>
    <property type="match status" value="1"/>
</dbReference>
<dbReference type="STRING" id="91360.SAMN05660330_03851"/>
<dbReference type="CDD" id="cd00859">
    <property type="entry name" value="HisRS_anticodon"/>
    <property type="match status" value="1"/>
</dbReference>
<feature type="binding site" evidence="12">
    <location>
        <position position="123"/>
    </location>
    <ligand>
        <name>L-histidine</name>
        <dbReference type="ChEBI" id="CHEBI:57595"/>
    </ligand>
</feature>
<dbReference type="PIRSF" id="PIRSF001549">
    <property type="entry name" value="His-tRNA_synth"/>
    <property type="match status" value="1"/>
</dbReference>
<accession>A0A1H0V3H5</accession>
<proteinExistence type="inferred from homology"/>
<feature type="binding site" evidence="12">
    <location>
        <position position="127"/>
    </location>
    <ligand>
        <name>L-histidine</name>
        <dbReference type="ChEBI" id="CHEBI:57595"/>
    </ligand>
</feature>
<dbReference type="Gene3D" id="3.40.50.800">
    <property type="entry name" value="Anticodon-binding domain"/>
    <property type="match status" value="1"/>
</dbReference>
<comment type="subunit">
    <text evidence="3 11">Homodimer.</text>
</comment>
<evidence type="ECO:0000256" key="6">
    <source>
        <dbReference type="ARBA" id="ARBA00022741"/>
    </source>
</evidence>
<keyword evidence="5 11" id="KW-0436">Ligase</keyword>
<keyword evidence="7 11" id="KW-0067">ATP-binding</keyword>
<gene>
    <name evidence="11" type="primary">hisS</name>
    <name evidence="14" type="ORF">SAMN05660330_03851</name>
</gene>
<comment type="similarity">
    <text evidence="2 11">Belongs to the class-II aminoacyl-tRNA synthetase family.</text>
</comment>
<dbReference type="InterPro" id="IPR036621">
    <property type="entry name" value="Anticodon-bd_dom_sf"/>
</dbReference>
<dbReference type="GO" id="GO:0004821">
    <property type="term" value="F:histidine-tRNA ligase activity"/>
    <property type="evidence" value="ECO:0007669"/>
    <property type="project" value="UniProtKB-UniRule"/>
</dbReference>
<evidence type="ECO:0000256" key="10">
    <source>
        <dbReference type="ARBA" id="ARBA00047639"/>
    </source>
</evidence>
<feature type="binding site" evidence="12">
    <location>
        <begin position="257"/>
        <end position="258"/>
    </location>
    <ligand>
        <name>L-histidine</name>
        <dbReference type="ChEBI" id="CHEBI:57595"/>
    </ligand>
</feature>
<dbReference type="NCBIfam" id="TIGR00442">
    <property type="entry name" value="hisS"/>
    <property type="match status" value="1"/>
</dbReference>
<evidence type="ECO:0000256" key="3">
    <source>
        <dbReference type="ARBA" id="ARBA00011738"/>
    </source>
</evidence>
<keyword evidence="8 11" id="KW-0648">Protein biosynthesis</keyword>
<dbReference type="CDD" id="cd00773">
    <property type="entry name" value="HisRS-like_core"/>
    <property type="match status" value="1"/>
</dbReference>
<dbReference type="Pfam" id="PF03129">
    <property type="entry name" value="HGTP_anticodon"/>
    <property type="match status" value="1"/>
</dbReference>